<comment type="caution">
    <text evidence="4">The sequence shown here is derived from an EMBL/GenBank/DDBJ whole genome shotgun (WGS) entry which is preliminary data.</text>
</comment>
<dbReference type="EMBL" id="JAHJDP010000084">
    <property type="protein sequence ID" value="MBU2692026.1"/>
    <property type="molecule type" value="Genomic_DNA"/>
</dbReference>
<reference evidence="4" key="1">
    <citation type="submission" date="2021-05" db="EMBL/GenBank/DDBJ databases">
        <title>Energy efficiency and biological interactions define the core microbiome of deep oligotrophic groundwater.</title>
        <authorList>
            <person name="Mehrshad M."/>
            <person name="Lopez-Fernandez M."/>
            <person name="Bell E."/>
            <person name="Bernier-Latmani R."/>
            <person name="Bertilsson S."/>
            <person name="Dopson M."/>
        </authorList>
    </citation>
    <scope>NUCLEOTIDE SEQUENCE</scope>
    <source>
        <strain evidence="4">Modern_marine.mb.64</strain>
    </source>
</reference>
<name>A0A948RXZ6_UNCEI</name>
<sequence>MADERGSEQQGDHQDQPRTKHDGLRLRAGRDQVSSKGLTRRRFLQTTAAGAAGMIIAPYILKSPAAHAAARGARVVRAFHAGATSGWDTVNQEPVDLMVHAAIRALTGHEETGAAWKSLFPGINNTHKVAIKINLACGDVPTHPEVVNAIIDGLLMMDLGGQQLPEEQIIVWDFDNPFFCPQTGYTPNWGGPGVQYVGTDHPSVGYDSQTFVIDHPLNTHSYHQFSKIIIDHCDYMINASVIKDHSESGITFSLKNLYGTVNGISTSYQMHLSGTYGDGHTRGEPGLARFLRDDLGDKTKLYIIDGTFGLYNGGPGYIPPYHTPPNWAYNSVIVGIDPVATDRIGTIKINEERAKHGLGALNPSMLPAAAGDPYYLGTDDPELIDLIELNVEPGADVPGSSLGSKAVALLAPYPNPAGGACTLRFHCATESHAELVIVDVRGSVVRRVADAHFTAGMHRFHWDGCDDRGRALPSGIYFCKLRTGLGTRRQRVVFIR</sequence>
<dbReference type="PROSITE" id="PS51318">
    <property type="entry name" value="TAT"/>
    <property type="match status" value="1"/>
</dbReference>
<dbReference type="InterPro" id="IPR025965">
    <property type="entry name" value="FlgD/Vpr_Ig-like"/>
</dbReference>
<dbReference type="Pfam" id="PF13860">
    <property type="entry name" value="FlgD_ig"/>
    <property type="match status" value="1"/>
</dbReference>
<dbReference type="Gene3D" id="2.60.40.4070">
    <property type="match status" value="1"/>
</dbReference>
<protein>
    <submittedName>
        <fullName evidence="4">DUF362 domain-containing protein</fullName>
    </submittedName>
</protein>
<feature type="domain" description="FlgD/Vpr Ig-like" evidence="3">
    <location>
        <begin position="431"/>
        <end position="479"/>
    </location>
</feature>
<dbReference type="NCBIfam" id="TIGR04183">
    <property type="entry name" value="Por_Secre_tail"/>
    <property type="match status" value="1"/>
</dbReference>
<dbReference type="AlphaFoldDB" id="A0A948RXZ6"/>
<proteinExistence type="predicted"/>
<evidence type="ECO:0000259" key="3">
    <source>
        <dbReference type="Pfam" id="PF13860"/>
    </source>
</evidence>
<dbReference type="InterPro" id="IPR006311">
    <property type="entry name" value="TAT_signal"/>
</dbReference>
<accession>A0A948RXZ6</accession>
<dbReference type="InterPro" id="IPR007160">
    <property type="entry name" value="DUF362"/>
</dbReference>
<dbReference type="NCBIfam" id="TIGR01409">
    <property type="entry name" value="TAT_signal_seq"/>
    <property type="match status" value="1"/>
</dbReference>
<dbReference type="Pfam" id="PF04015">
    <property type="entry name" value="DUF362"/>
    <property type="match status" value="1"/>
</dbReference>
<dbReference type="InterPro" id="IPR019546">
    <property type="entry name" value="TAT_signal_bac_arc"/>
</dbReference>
<organism evidence="4 5">
    <name type="scientific">Eiseniibacteriota bacterium</name>
    <dbReference type="NCBI Taxonomy" id="2212470"/>
    <lineage>
        <taxon>Bacteria</taxon>
        <taxon>Candidatus Eiseniibacteriota</taxon>
    </lineage>
</organism>
<feature type="region of interest" description="Disordered" evidence="1">
    <location>
        <begin position="1"/>
        <end position="38"/>
    </location>
</feature>
<gene>
    <name evidence="4" type="ORF">KJ970_13990</name>
</gene>
<evidence type="ECO:0000313" key="5">
    <source>
        <dbReference type="Proteomes" id="UP000777784"/>
    </source>
</evidence>
<feature type="compositionally biased region" description="Basic and acidic residues" evidence="1">
    <location>
        <begin position="1"/>
        <end position="30"/>
    </location>
</feature>
<evidence type="ECO:0000313" key="4">
    <source>
        <dbReference type="EMBL" id="MBU2692026.1"/>
    </source>
</evidence>
<dbReference type="InterPro" id="IPR026444">
    <property type="entry name" value="Secre_tail"/>
</dbReference>
<evidence type="ECO:0000256" key="1">
    <source>
        <dbReference type="SAM" id="MobiDB-lite"/>
    </source>
</evidence>
<dbReference type="Proteomes" id="UP000777784">
    <property type="component" value="Unassembled WGS sequence"/>
</dbReference>
<evidence type="ECO:0000259" key="2">
    <source>
        <dbReference type="Pfam" id="PF04015"/>
    </source>
</evidence>
<feature type="domain" description="DUF362" evidence="2">
    <location>
        <begin position="129"/>
        <end position="345"/>
    </location>
</feature>